<reference evidence="6 7" key="1">
    <citation type="submission" date="2017-11" db="EMBL/GenBank/DDBJ databases">
        <title>De-novo sequencing of pomegranate (Punica granatum L.) genome.</title>
        <authorList>
            <person name="Akparov Z."/>
            <person name="Amiraslanov A."/>
            <person name="Hajiyeva S."/>
            <person name="Abbasov M."/>
            <person name="Kaur K."/>
            <person name="Hamwieh A."/>
            <person name="Solovyev V."/>
            <person name="Salamov A."/>
            <person name="Braich B."/>
            <person name="Kosarev P."/>
            <person name="Mahmoud A."/>
            <person name="Hajiyev E."/>
            <person name="Babayeva S."/>
            <person name="Izzatullayeva V."/>
            <person name="Mammadov A."/>
            <person name="Mammadov A."/>
            <person name="Sharifova S."/>
            <person name="Ojaghi J."/>
            <person name="Eynullazada K."/>
            <person name="Bayramov B."/>
            <person name="Abdulazimova A."/>
            <person name="Shahmuradov I."/>
        </authorList>
    </citation>
    <scope>NUCLEOTIDE SEQUENCE [LARGE SCALE GENOMIC DNA]</scope>
    <source>
        <strain evidence="7">cv. AG2017</strain>
        <tissue evidence="6">Leaf</tissue>
    </source>
</reference>
<gene>
    <name evidence="6" type="ORF">CRG98_042460</name>
</gene>
<evidence type="ECO:0000256" key="4">
    <source>
        <dbReference type="ARBA" id="ARBA00023204"/>
    </source>
</evidence>
<dbReference type="GO" id="GO:0031297">
    <property type="term" value="P:replication fork processing"/>
    <property type="evidence" value="ECO:0007669"/>
    <property type="project" value="TreeGrafter"/>
</dbReference>
<protein>
    <submittedName>
        <fullName evidence="6">Uncharacterized protein</fullName>
    </submittedName>
</protein>
<dbReference type="GO" id="GO:0003677">
    <property type="term" value="F:DNA binding"/>
    <property type="evidence" value="ECO:0007669"/>
    <property type="project" value="UniProtKB-KW"/>
</dbReference>
<keyword evidence="7" id="KW-1185">Reference proteome</keyword>
<dbReference type="InterPro" id="IPR029003">
    <property type="entry name" value="CENP-S/Mhf1"/>
</dbReference>
<dbReference type="GO" id="GO:0071821">
    <property type="term" value="C:FANCM-MHF complex"/>
    <property type="evidence" value="ECO:0007669"/>
    <property type="project" value="InterPro"/>
</dbReference>
<proteinExistence type="inferred from homology"/>
<feature type="compositionally biased region" description="Acidic residues" evidence="5">
    <location>
        <begin position="99"/>
        <end position="112"/>
    </location>
</feature>
<keyword evidence="2" id="KW-0227">DNA damage</keyword>
<dbReference type="PANTHER" id="PTHR22980">
    <property type="entry name" value="CORTISTATIN"/>
    <property type="match status" value="1"/>
</dbReference>
<evidence type="ECO:0000313" key="7">
    <source>
        <dbReference type="Proteomes" id="UP000233551"/>
    </source>
</evidence>
<dbReference type="Proteomes" id="UP000233551">
    <property type="component" value="Unassembled WGS sequence"/>
</dbReference>
<organism evidence="6 7">
    <name type="scientific">Punica granatum</name>
    <name type="common">Pomegranate</name>
    <dbReference type="NCBI Taxonomy" id="22663"/>
    <lineage>
        <taxon>Eukaryota</taxon>
        <taxon>Viridiplantae</taxon>
        <taxon>Streptophyta</taxon>
        <taxon>Embryophyta</taxon>
        <taxon>Tracheophyta</taxon>
        <taxon>Spermatophyta</taxon>
        <taxon>Magnoliopsida</taxon>
        <taxon>eudicotyledons</taxon>
        <taxon>Gunneridae</taxon>
        <taxon>Pentapetalae</taxon>
        <taxon>rosids</taxon>
        <taxon>malvids</taxon>
        <taxon>Myrtales</taxon>
        <taxon>Lythraceae</taxon>
        <taxon>Punica</taxon>
    </lineage>
</organism>
<comment type="caution">
    <text evidence="6">The sequence shown here is derived from an EMBL/GenBank/DDBJ whole genome shotgun (WGS) entry which is preliminary data.</text>
</comment>
<sequence length="112" mass="12876">MEEEDEVVNLLRDRFRLSGISIAEVEEHLAKDLQLFAWHARRKTVKMEDVIISTHRNENLAASARSFCDNLATKAPKSERRPRRSKLLITDDKAASSLDLEDQEQEDITPTD</sequence>
<evidence type="ECO:0000313" key="6">
    <source>
        <dbReference type="EMBL" id="PKI37125.1"/>
    </source>
</evidence>
<dbReference type="PANTHER" id="PTHR22980:SF0">
    <property type="entry name" value="CENTROMERE PROTEIN S"/>
    <property type="match status" value="1"/>
</dbReference>
<dbReference type="Pfam" id="PF15630">
    <property type="entry name" value="CENP-S"/>
    <property type="match status" value="1"/>
</dbReference>
<dbReference type="SUPFAM" id="SSF47113">
    <property type="entry name" value="Histone-fold"/>
    <property type="match status" value="1"/>
</dbReference>
<dbReference type="GO" id="GO:0000712">
    <property type="term" value="P:resolution of meiotic recombination intermediates"/>
    <property type="evidence" value="ECO:0007669"/>
    <property type="project" value="TreeGrafter"/>
</dbReference>
<dbReference type="GO" id="GO:0003682">
    <property type="term" value="F:chromatin binding"/>
    <property type="evidence" value="ECO:0007669"/>
    <property type="project" value="TreeGrafter"/>
</dbReference>
<comment type="similarity">
    <text evidence="1">Belongs to the TAF9 family. CENP-S/MHF1 subfamily.</text>
</comment>
<accession>A0A2I0HZI5</accession>
<name>A0A2I0HZI5_PUNGR</name>
<evidence type="ECO:0000256" key="5">
    <source>
        <dbReference type="SAM" id="MobiDB-lite"/>
    </source>
</evidence>
<feature type="region of interest" description="Disordered" evidence="5">
    <location>
        <begin position="73"/>
        <end position="112"/>
    </location>
</feature>
<dbReference type="GO" id="GO:0006281">
    <property type="term" value="P:DNA repair"/>
    <property type="evidence" value="ECO:0007669"/>
    <property type="project" value="UniProtKB-KW"/>
</dbReference>
<dbReference type="InterPro" id="IPR009072">
    <property type="entry name" value="Histone-fold"/>
</dbReference>
<dbReference type="AlphaFoldDB" id="A0A2I0HZI5"/>
<dbReference type="GO" id="GO:0046982">
    <property type="term" value="F:protein heterodimerization activity"/>
    <property type="evidence" value="ECO:0007669"/>
    <property type="project" value="InterPro"/>
</dbReference>
<keyword evidence="3" id="KW-0238">DNA-binding</keyword>
<dbReference type="STRING" id="22663.A0A2I0HZI5"/>
<evidence type="ECO:0000256" key="1">
    <source>
        <dbReference type="ARBA" id="ARBA00006612"/>
    </source>
</evidence>
<dbReference type="Gene3D" id="1.10.20.10">
    <property type="entry name" value="Histone, subunit A"/>
    <property type="match status" value="1"/>
</dbReference>
<evidence type="ECO:0000256" key="3">
    <source>
        <dbReference type="ARBA" id="ARBA00023125"/>
    </source>
</evidence>
<dbReference type="EMBL" id="PGOL01004548">
    <property type="protein sequence ID" value="PKI37125.1"/>
    <property type="molecule type" value="Genomic_DNA"/>
</dbReference>
<keyword evidence="4" id="KW-0234">DNA repair</keyword>
<evidence type="ECO:0000256" key="2">
    <source>
        <dbReference type="ARBA" id="ARBA00022763"/>
    </source>
</evidence>